<organism evidence="3 4">
    <name type="scientific">Halogeometricum pallidum JCM 14848</name>
    <dbReference type="NCBI Taxonomy" id="1227487"/>
    <lineage>
        <taxon>Archaea</taxon>
        <taxon>Methanobacteriati</taxon>
        <taxon>Methanobacteriota</taxon>
        <taxon>Stenosarchaea group</taxon>
        <taxon>Halobacteria</taxon>
        <taxon>Halobacteriales</taxon>
        <taxon>Haloferacaceae</taxon>
        <taxon>Halogeometricum</taxon>
    </lineage>
</organism>
<dbReference type="PATRIC" id="fig|1227487.5.peg.1426"/>
<dbReference type="Pfam" id="PF26439">
    <property type="entry name" value="DUF8120"/>
    <property type="match status" value="1"/>
</dbReference>
<dbReference type="eggNOG" id="arCOG09179">
    <property type="taxonomic scope" value="Archaea"/>
</dbReference>
<protein>
    <recommendedName>
        <fullName evidence="2">DUF8120 domain-containing protein</fullName>
    </recommendedName>
</protein>
<dbReference type="AlphaFoldDB" id="M0DCN1"/>
<feature type="transmembrane region" description="Helical" evidence="1">
    <location>
        <begin position="52"/>
        <end position="71"/>
    </location>
</feature>
<keyword evidence="1" id="KW-0812">Transmembrane</keyword>
<keyword evidence="4" id="KW-1185">Reference proteome</keyword>
<dbReference type="EMBL" id="AOIV01000011">
    <property type="protein sequence ID" value="ELZ32548.1"/>
    <property type="molecule type" value="Genomic_DNA"/>
</dbReference>
<dbReference type="RefSeq" id="WP_008385259.1">
    <property type="nucleotide sequence ID" value="NZ_AOIV01000011.1"/>
</dbReference>
<evidence type="ECO:0000313" key="4">
    <source>
        <dbReference type="Proteomes" id="UP000011513"/>
    </source>
</evidence>
<dbReference type="Proteomes" id="UP000011513">
    <property type="component" value="Unassembled WGS sequence"/>
</dbReference>
<accession>M0DCN1</accession>
<keyword evidence="1" id="KW-1133">Transmembrane helix</keyword>
<comment type="caution">
    <text evidence="3">The sequence shown here is derived from an EMBL/GenBank/DDBJ whole genome shotgun (WGS) entry which is preliminary data.</text>
</comment>
<reference evidence="3 4" key="1">
    <citation type="journal article" date="2014" name="PLoS Genet.">
        <title>Phylogenetically driven sequencing of extremely halophilic archaea reveals strategies for static and dynamic osmo-response.</title>
        <authorList>
            <person name="Becker E.A."/>
            <person name="Seitzer P.M."/>
            <person name="Tritt A."/>
            <person name="Larsen D."/>
            <person name="Krusor M."/>
            <person name="Yao A.I."/>
            <person name="Wu D."/>
            <person name="Madern D."/>
            <person name="Eisen J.A."/>
            <person name="Darling A.E."/>
            <person name="Facciotti M.T."/>
        </authorList>
    </citation>
    <scope>NUCLEOTIDE SEQUENCE [LARGE SCALE GENOMIC DNA]</scope>
    <source>
        <strain evidence="3 4">JCM 14848</strain>
    </source>
</reference>
<evidence type="ECO:0000259" key="2">
    <source>
        <dbReference type="Pfam" id="PF26439"/>
    </source>
</evidence>
<proteinExistence type="predicted"/>
<sequence>MTHTGSPDADADANANAGVALPARTYRRLDRASKLIGVALVAVGLETGGDTLAGIALGLLGAAIALTTVVLQRQ</sequence>
<feature type="domain" description="DUF8120" evidence="2">
    <location>
        <begin position="15"/>
        <end position="73"/>
    </location>
</feature>
<gene>
    <name evidence="3" type="ORF">C474_07002</name>
</gene>
<name>M0DCN1_HALPD</name>
<evidence type="ECO:0000313" key="3">
    <source>
        <dbReference type="EMBL" id="ELZ32548.1"/>
    </source>
</evidence>
<keyword evidence="1" id="KW-0472">Membrane</keyword>
<evidence type="ECO:0000256" key="1">
    <source>
        <dbReference type="SAM" id="Phobius"/>
    </source>
</evidence>
<dbReference type="InParanoid" id="M0DCN1"/>
<dbReference type="InterPro" id="IPR058433">
    <property type="entry name" value="DUF8120"/>
</dbReference>